<feature type="transmembrane region" description="Helical" evidence="5">
    <location>
        <begin position="168"/>
        <end position="187"/>
    </location>
</feature>
<feature type="transmembrane region" description="Helical" evidence="5">
    <location>
        <begin position="138"/>
        <end position="162"/>
    </location>
</feature>
<sequence length="250" mass="30044">MDQRFYILLFIIFLRYALIAGLAFFIFYRILKSKWAKRKIQQVFPKKNDYLREIGYSLLTVFIFWIVALSTFTPFIKPYTKQYTEIADYGWGYFAFSIVLMLLIHDAYFYLIHRVMHHPKLFNALHKVHHLSTNPSPWAALAFQPAEAVIEACVIYVIVFSIPTHRSAVLIWLALMMLYNVYGHLGYELYPKNFQRTWLGKWFNTSVNHNQHHKYFKGNYGLYFLWWDRLFGTLRKDYDEEFDRVKSLAK</sequence>
<feature type="transmembrane region" description="Helical" evidence="5">
    <location>
        <begin position="91"/>
        <end position="111"/>
    </location>
</feature>
<keyword evidence="4 5" id="KW-0472">Membrane</keyword>
<proteinExistence type="predicted"/>
<evidence type="ECO:0000256" key="3">
    <source>
        <dbReference type="ARBA" id="ARBA00022989"/>
    </source>
</evidence>
<evidence type="ECO:0000256" key="5">
    <source>
        <dbReference type="SAM" id="Phobius"/>
    </source>
</evidence>
<reference evidence="7 8" key="1">
    <citation type="journal article" date="2023" name="Microbiol. Resour. Announc.">
        <title>Complete Genome Sequence of Imperialibacter roseus strain P4T.</title>
        <authorList>
            <person name="Tizabi D.R."/>
            <person name="Bachvaroff T."/>
            <person name="Hill R.T."/>
        </authorList>
    </citation>
    <scope>NUCLEOTIDE SEQUENCE [LARGE SCALE GENOMIC DNA]</scope>
    <source>
        <strain evidence="7 8">P4T</strain>
    </source>
</reference>
<evidence type="ECO:0000256" key="4">
    <source>
        <dbReference type="ARBA" id="ARBA00023136"/>
    </source>
</evidence>
<evidence type="ECO:0000259" key="6">
    <source>
        <dbReference type="Pfam" id="PF04116"/>
    </source>
</evidence>
<keyword evidence="3 5" id="KW-1133">Transmembrane helix</keyword>
<feature type="transmembrane region" description="Helical" evidence="5">
    <location>
        <begin position="6"/>
        <end position="31"/>
    </location>
</feature>
<accession>A0ABZ0IL07</accession>
<dbReference type="EMBL" id="CP136051">
    <property type="protein sequence ID" value="WOK05713.1"/>
    <property type="molecule type" value="Genomic_DNA"/>
</dbReference>
<dbReference type="EC" id="1.-.-.-" evidence="7"/>
<organism evidence="7 8">
    <name type="scientific">Imperialibacter roseus</name>
    <dbReference type="NCBI Taxonomy" id="1324217"/>
    <lineage>
        <taxon>Bacteria</taxon>
        <taxon>Pseudomonadati</taxon>
        <taxon>Bacteroidota</taxon>
        <taxon>Cytophagia</taxon>
        <taxon>Cytophagales</taxon>
        <taxon>Flammeovirgaceae</taxon>
        <taxon>Imperialibacter</taxon>
    </lineage>
</organism>
<evidence type="ECO:0000313" key="8">
    <source>
        <dbReference type="Proteomes" id="UP001302349"/>
    </source>
</evidence>
<feature type="domain" description="Fatty acid hydroxylase" evidence="6">
    <location>
        <begin position="99"/>
        <end position="233"/>
    </location>
</feature>
<protein>
    <submittedName>
        <fullName evidence="7">Sterol desaturase family protein</fullName>
        <ecNumber evidence="7">1.-.-.-</ecNumber>
    </submittedName>
</protein>
<dbReference type="GO" id="GO:0016491">
    <property type="term" value="F:oxidoreductase activity"/>
    <property type="evidence" value="ECO:0007669"/>
    <property type="project" value="UniProtKB-KW"/>
</dbReference>
<evidence type="ECO:0000313" key="7">
    <source>
        <dbReference type="EMBL" id="WOK05713.1"/>
    </source>
</evidence>
<keyword evidence="8" id="KW-1185">Reference proteome</keyword>
<dbReference type="Proteomes" id="UP001302349">
    <property type="component" value="Chromosome"/>
</dbReference>
<evidence type="ECO:0000256" key="1">
    <source>
        <dbReference type="ARBA" id="ARBA00004370"/>
    </source>
</evidence>
<dbReference type="InterPro" id="IPR050307">
    <property type="entry name" value="Sterol_Desaturase_Related"/>
</dbReference>
<keyword evidence="7" id="KW-0560">Oxidoreductase</keyword>
<name>A0ABZ0IL07_9BACT</name>
<comment type="subcellular location">
    <subcellularLocation>
        <location evidence="1">Membrane</location>
    </subcellularLocation>
</comment>
<gene>
    <name evidence="7" type="ORF">RT717_21795</name>
</gene>
<evidence type="ECO:0000256" key="2">
    <source>
        <dbReference type="ARBA" id="ARBA00022692"/>
    </source>
</evidence>
<keyword evidence="2 5" id="KW-0812">Transmembrane</keyword>
<dbReference type="RefSeq" id="WP_317488470.1">
    <property type="nucleotide sequence ID" value="NZ_CP136051.1"/>
</dbReference>
<dbReference type="InterPro" id="IPR006694">
    <property type="entry name" value="Fatty_acid_hydroxylase"/>
</dbReference>
<feature type="transmembrane region" description="Helical" evidence="5">
    <location>
        <begin position="54"/>
        <end position="76"/>
    </location>
</feature>
<dbReference type="Pfam" id="PF04116">
    <property type="entry name" value="FA_hydroxylase"/>
    <property type="match status" value="1"/>
</dbReference>
<dbReference type="PANTHER" id="PTHR11863">
    <property type="entry name" value="STEROL DESATURASE"/>
    <property type="match status" value="1"/>
</dbReference>